<evidence type="ECO:0000313" key="7">
    <source>
        <dbReference type="Proteomes" id="UP000242180"/>
    </source>
</evidence>
<dbReference type="OMA" id="AYMEISD"/>
<dbReference type="InterPro" id="IPR002885">
    <property type="entry name" value="PPR_rpt"/>
</dbReference>
<gene>
    <name evidence="6" type="ORF">BCR43DRAFT_488581</name>
</gene>
<feature type="repeat" description="PPR" evidence="5">
    <location>
        <begin position="213"/>
        <end position="247"/>
    </location>
</feature>
<evidence type="ECO:0000256" key="5">
    <source>
        <dbReference type="PROSITE-ProRule" id="PRU00708"/>
    </source>
</evidence>
<organism evidence="6 7">
    <name type="scientific">Syncephalastrum racemosum</name>
    <name type="common">Filamentous fungus</name>
    <dbReference type="NCBI Taxonomy" id="13706"/>
    <lineage>
        <taxon>Eukaryota</taxon>
        <taxon>Fungi</taxon>
        <taxon>Fungi incertae sedis</taxon>
        <taxon>Mucoromycota</taxon>
        <taxon>Mucoromycotina</taxon>
        <taxon>Mucoromycetes</taxon>
        <taxon>Mucorales</taxon>
        <taxon>Syncephalastraceae</taxon>
        <taxon>Syncephalastrum</taxon>
    </lineage>
</organism>
<evidence type="ECO:0000313" key="6">
    <source>
        <dbReference type="EMBL" id="ORY99018.1"/>
    </source>
</evidence>
<comment type="subunit">
    <text evidence="4">Binds to mitochondrial small subunit 15S rRNA.</text>
</comment>
<protein>
    <recommendedName>
        <fullName evidence="8">Pentacotripeptide-repeat region of PRORP domain-containing protein</fullName>
    </recommendedName>
</protein>
<dbReference type="PROSITE" id="PS51375">
    <property type="entry name" value="PPR"/>
    <property type="match status" value="3"/>
</dbReference>
<dbReference type="Pfam" id="PF01535">
    <property type="entry name" value="PPR"/>
    <property type="match status" value="2"/>
</dbReference>
<dbReference type="Gene3D" id="1.25.40.10">
    <property type="entry name" value="Tetratricopeptide repeat domain"/>
    <property type="match status" value="2"/>
</dbReference>
<comment type="caution">
    <text evidence="6">The sequence shown here is derived from an EMBL/GenBank/DDBJ whole genome shotgun (WGS) entry which is preliminary data.</text>
</comment>
<comment type="function">
    <text evidence="3">Regulates mitochondrial small subunit maturation by controlling 15S rRNA 5'-end processing. Localizes to the 5' precursor of the 15S rRNA in a position that is subsequently occupied by mS47 in the mature yeast mtSSU. Uses structure and sequence-specific RNA recognition, binding to a single-stranded region of the precursor and specifically recognizing bases -6 to -1. The exchange of Ccm1 for mS47 is coupled to the irreversible removal of precursor rRNA that is accompanied by conformational changes of the mitoribosomal proteins uS5m and mS26. These conformational changes signal completion of 5'-end rRNA processing through protection of the mature 5'-end of the 15S rRNA and stabilization of mS47. The removal of the 5' precursor together with the dissociation of Ccm1 may be catalyzed by the 5'-3' exoribonuclease Pet127. Involved in the specific removal of group I introns in mitochondrial encoded transcripts.</text>
</comment>
<dbReference type="InterPro" id="IPR011990">
    <property type="entry name" value="TPR-like_helical_dom_sf"/>
</dbReference>
<dbReference type="AlphaFoldDB" id="A0A1X2HIY5"/>
<keyword evidence="2" id="KW-0677">Repeat</keyword>
<feature type="repeat" description="PPR" evidence="5">
    <location>
        <begin position="178"/>
        <end position="212"/>
    </location>
</feature>
<accession>A0A1X2HIY5</accession>
<evidence type="ECO:0000256" key="1">
    <source>
        <dbReference type="ARBA" id="ARBA00006192"/>
    </source>
</evidence>
<dbReference type="NCBIfam" id="TIGR00756">
    <property type="entry name" value="PPR"/>
    <property type="match status" value="4"/>
</dbReference>
<dbReference type="PANTHER" id="PTHR47447:SF17">
    <property type="entry name" value="OS12G0638900 PROTEIN"/>
    <property type="match status" value="1"/>
</dbReference>
<sequence>MLRQTTRISHNVVAYSKKHAQTGAISAWHRQAHTVTNQTLDFMRPETNAPVAAKTLTNQLRQALTQNDQDATWETYVKLKEANHLHYVSAELHSMTLRSFRLQDLQGYGKEARDTMGLRINFVREQMRKNDCALDIRDYNHLLNFYGRTGKIQACYDIWKEMLNQRRSHGPDWHVRPTLHTYNLYMRAMIQAGKPGKAFGVYKSMREHKVKPNAFTYATLIDALGRRGDHEAADRMFKDAFVNEPKPVKPKNKKVQQKRTLRSFLSSEPIPAPELTATQRAATSARLLPKEQTLKPTDGVFSALVDAHGRAGNMSGMSHVFKSMMPSYHVKPTLDIYNKLVKWYCHHDQMEAARRIFYEMDSSAIKPNVSTFNYLMRAQALKHKRAGIAEKIMNTMKQIYNLSPLQSMYRVLIRSHTSKKRESEAERLYREYVAAKQSQNDRLRL</sequence>
<reference evidence="6 7" key="1">
    <citation type="submission" date="2016-07" db="EMBL/GenBank/DDBJ databases">
        <title>Pervasive Adenine N6-methylation of Active Genes in Fungi.</title>
        <authorList>
            <consortium name="DOE Joint Genome Institute"/>
            <person name="Mondo S.J."/>
            <person name="Dannebaum R.O."/>
            <person name="Kuo R.C."/>
            <person name="Labutti K."/>
            <person name="Haridas S."/>
            <person name="Kuo A."/>
            <person name="Salamov A."/>
            <person name="Ahrendt S.R."/>
            <person name="Lipzen A."/>
            <person name="Sullivan W."/>
            <person name="Andreopoulos W.B."/>
            <person name="Clum A."/>
            <person name="Lindquist E."/>
            <person name="Daum C."/>
            <person name="Ramamoorthy G.K."/>
            <person name="Gryganskyi A."/>
            <person name="Culley D."/>
            <person name="Magnuson J.K."/>
            <person name="James T.Y."/>
            <person name="O'Malley M.A."/>
            <person name="Stajich J.E."/>
            <person name="Spatafora J.W."/>
            <person name="Visel A."/>
            <person name="Grigoriev I.V."/>
        </authorList>
    </citation>
    <scope>NUCLEOTIDE SEQUENCE [LARGE SCALE GENOMIC DNA]</scope>
    <source>
        <strain evidence="6 7">NRRL 2496</strain>
    </source>
</reference>
<dbReference type="Pfam" id="PF13041">
    <property type="entry name" value="PPR_2"/>
    <property type="match status" value="2"/>
</dbReference>
<proteinExistence type="inferred from homology"/>
<feature type="repeat" description="PPR" evidence="5">
    <location>
        <begin position="333"/>
        <end position="367"/>
    </location>
</feature>
<dbReference type="OrthoDB" id="185373at2759"/>
<evidence type="ECO:0000256" key="3">
    <source>
        <dbReference type="ARBA" id="ARBA00044493"/>
    </source>
</evidence>
<evidence type="ECO:0008006" key="8">
    <source>
        <dbReference type="Google" id="ProtNLM"/>
    </source>
</evidence>
<dbReference type="EMBL" id="MCGN01000003">
    <property type="protein sequence ID" value="ORY99018.1"/>
    <property type="molecule type" value="Genomic_DNA"/>
</dbReference>
<name>A0A1X2HIY5_SYNRA</name>
<dbReference type="InParanoid" id="A0A1X2HIY5"/>
<evidence type="ECO:0000256" key="4">
    <source>
        <dbReference type="ARBA" id="ARBA00044511"/>
    </source>
</evidence>
<comment type="similarity">
    <text evidence="1">Belongs to the CCM1 family.</text>
</comment>
<keyword evidence="7" id="KW-1185">Reference proteome</keyword>
<dbReference type="STRING" id="13706.A0A1X2HIY5"/>
<dbReference type="Proteomes" id="UP000242180">
    <property type="component" value="Unassembled WGS sequence"/>
</dbReference>
<evidence type="ECO:0000256" key="2">
    <source>
        <dbReference type="ARBA" id="ARBA00022737"/>
    </source>
</evidence>
<dbReference type="PANTHER" id="PTHR47447">
    <property type="entry name" value="OS03G0856100 PROTEIN"/>
    <property type="match status" value="1"/>
</dbReference>